<dbReference type="InterPro" id="IPR004853">
    <property type="entry name" value="Sugar_P_trans_dom"/>
</dbReference>
<dbReference type="EMBL" id="ML122261">
    <property type="protein sequence ID" value="RPD61549.1"/>
    <property type="molecule type" value="Genomic_DNA"/>
</dbReference>
<feature type="transmembrane region" description="Helical" evidence="6">
    <location>
        <begin position="86"/>
        <end position="102"/>
    </location>
</feature>
<keyword evidence="9" id="KW-1185">Reference proteome</keyword>
<dbReference type="OrthoDB" id="10261634at2759"/>
<dbReference type="STRING" id="1328759.A0A5C2SEH6"/>
<evidence type="ECO:0000256" key="1">
    <source>
        <dbReference type="ARBA" id="ARBA00004141"/>
    </source>
</evidence>
<proteinExistence type="predicted"/>
<sequence length="415" mass="45190">MAWRDFTRSQPGIGSSPRQRPNFARDVASTPAFLLSQSPLARDSGFPSPSLPFVAPSALVASKSNLAARRTQKKIIPRRRLADSQVSWLSLYFAFNLGLTLYNKSVLVRFPYPYTLTAVHALFGSIGGYILRQRNVYTPAQLNFKSYVVLAAYSVLFAVNIAVSNLSLQLVTIPFHQVVRAATPIFTTLISLSLFGTRFNNAKMFTLVPVMLGVILATYGDYYFTPLGLLLTLFGTFLAALKTIYTNILQSSTSASTSQSPSSPSFLARLFVPPRLNLHPLDLLTRMSPLAFIQCAAYAYYSGELSRMRTVVIHSGATLSGWWYFLLLLGNGCIAFGLNVVSFTANGKVGALNMTVAANIKQVLTILLAVAIFNLTITAANAAGIMITIAGGAWYAWIEHGEKAARRAEKNAGSQ</sequence>
<feature type="transmembrane region" description="Helical" evidence="6">
    <location>
        <begin position="114"/>
        <end position="132"/>
    </location>
</feature>
<feature type="region of interest" description="Disordered" evidence="5">
    <location>
        <begin position="1"/>
        <end position="22"/>
    </location>
</feature>
<feature type="transmembrane region" description="Helical" evidence="6">
    <location>
        <begin position="202"/>
        <end position="220"/>
    </location>
</feature>
<keyword evidence="2 6" id="KW-0812">Transmembrane</keyword>
<dbReference type="Pfam" id="PF03151">
    <property type="entry name" value="TPT"/>
    <property type="match status" value="1"/>
</dbReference>
<feature type="transmembrane region" description="Helical" evidence="6">
    <location>
        <begin position="144"/>
        <end position="163"/>
    </location>
</feature>
<feature type="transmembrane region" description="Helical" evidence="6">
    <location>
        <begin position="321"/>
        <end position="340"/>
    </location>
</feature>
<organism evidence="8 9">
    <name type="scientific">Lentinus tigrinus ALCF2SS1-6</name>
    <dbReference type="NCBI Taxonomy" id="1328759"/>
    <lineage>
        <taxon>Eukaryota</taxon>
        <taxon>Fungi</taxon>
        <taxon>Dikarya</taxon>
        <taxon>Basidiomycota</taxon>
        <taxon>Agaricomycotina</taxon>
        <taxon>Agaricomycetes</taxon>
        <taxon>Polyporales</taxon>
        <taxon>Polyporaceae</taxon>
        <taxon>Lentinus</taxon>
    </lineage>
</organism>
<reference evidence="8" key="1">
    <citation type="journal article" date="2018" name="Genome Biol. Evol.">
        <title>Genomics and development of Lentinus tigrinus, a white-rot wood-decaying mushroom with dimorphic fruiting bodies.</title>
        <authorList>
            <person name="Wu B."/>
            <person name="Xu Z."/>
            <person name="Knudson A."/>
            <person name="Carlson A."/>
            <person name="Chen N."/>
            <person name="Kovaka S."/>
            <person name="LaButti K."/>
            <person name="Lipzen A."/>
            <person name="Pennachio C."/>
            <person name="Riley R."/>
            <person name="Schakwitz W."/>
            <person name="Umezawa K."/>
            <person name="Ohm R.A."/>
            <person name="Grigoriev I.V."/>
            <person name="Nagy L.G."/>
            <person name="Gibbons J."/>
            <person name="Hibbett D."/>
        </authorList>
    </citation>
    <scope>NUCLEOTIDE SEQUENCE [LARGE SCALE GENOMIC DNA]</scope>
    <source>
        <strain evidence="8">ALCF2SS1-6</strain>
    </source>
</reference>
<dbReference type="AlphaFoldDB" id="A0A5C2SEH6"/>
<keyword evidence="4 6" id="KW-0472">Membrane</keyword>
<protein>
    <submittedName>
        <fullName evidence="8">TPT-domain-containing protein</fullName>
    </submittedName>
</protein>
<evidence type="ECO:0000259" key="7">
    <source>
        <dbReference type="Pfam" id="PF03151"/>
    </source>
</evidence>
<gene>
    <name evidence="8" type="ORF">L227DRAFT_499804</name>
</gene>
<dbReference type="PANTHER" id="PTHR11132">
    <property type="entry name" value="SOLUTE CARRIER FAMILY 35"/>
    <property type="match status" value="1"/>
</dbReference>
<dbReference type="GO" id="GO:0016020">
    <property type="term" value="C:membrane"/>
    <property type="evidence" value="ECO:0007669"/>
    <property type="project" value="UniProtKB-SubCell"/>
</dbReference>
<evidence type="ECO:0000256" key="2">
    <source>
        <dbReference type="ARBA" id="ARBA00022692"/>
    </source>
</evidence>
<comment type="subcellular location">
    <subcellularLocation>
        <location evidence="1">Membrane</location>
        <topology evidence="1">Multi-pass membrane protein</topology>
    </subcellularLocation>
</comment>
<evidence type="ECO:0000313" key="8">
    <source>
        <dbReference type="EMBL" id="RPD61549.1"/>
    </source>
</evidence>
<evidence type="ECO:0000256" key="5">
    <source>
        <dbReference type="SAM" id="MobiDB-lite"/>
    </source>
</evidence>
<evidence type="ECO:0000313" key="9">
    <source>
        <dbReference type="Proteomes" id="UP000313359"/>
    </source>
</evidence>
<accession>A0A5C2SEH6</accession>
<feature type="transmembrane region" description="Helical" evidence="6">
    <location>
        <begin position="379"/>
        <end position="398"/>
    </location>
</feature>
<evidence type="ECO:0000256" key="4">
    <source>
        <dbReference type="ARBA" id="ARBA00023136"/>
    </source>
</evidence>
<dbReference type="Proteomes" id="UP000313359">
    <property type="component" value="Unassembled WGS sequence"/>
</dbReference>
<feature type="transmembrane region" description="Helical" evidence="6">
    <location>
        <begin position="175"/>
        <end position="195"/>
    </location>
</feature>
<evidence type="ECO:0000256" key="6">
    <source>
        <dbReference type="SAM" id="Phobius"/>
    </source>
</evidence>
<feature type="transmembrane region" description="Helical" evidence="6">
    <location>
        <begin position="352"/>
        <end position="373"/>
    </location>
</feature>
<feature type="compositionally biased region" description="Polar residues" evidence="5">
    <location>
        <begin position="8"/>
        <end position="19"/>
    </location>
</feature>
<evidence type="ECO:0000256" key="3">
    <source>
        <dbReference type="ARBA" id="ARBA00022989"/>
    </source>
</evidence>
<keyword evidence="3 6" id="KW-1133">Transmembrane helix</keyword>
<name>A0A5C2SEH6_9APHY</name>
<feature type="domain" description="Sugar phosphate transporter" evidence="7">
    <location>
        <begin position="89"/>
        <end position="395"/>
    </location>
</feature>
<dbReference type="InterPro" id="IPR050186">
    <property type="entry name" value="TPT_transporter"/>
</dbReference>